<reference evidence="1" key="1">
    <citation type="journal article" date="2014" name="Front. Microbiol.">
        <title>High frequency of phylogenetically diverse reductive dehalogenase-homologous genes in deep subseafloor sedimentary metagenomes.</title>
        <authorList>
            <person name="Kawai M."/>
            <person name="Futagami T."/>
            <person name="Toyoda A."/>
            <person name="Takaki Y."/>
            <person name="Nishi S."/>
            <person name="Hori S."/>
            <person name="Arai W."/>
            <person name="Tsubouchi T."/>
            <person name="Morono Y."/>
            <person name="Uchiyama I."/>
            <person name="Ito T."/>
            <person name="Fujiyama A."/>
            <person name="Inagaki F."/>
            <person name="Takami H."/>
        </authorList>
    </citation>
    <scope>NUCLEOTIDE SEQUENCE</scope>
    <source>
        <strain evidence="1">Expedition CK06-06</strain>
    </source>
</reference>
<comment type="caution">
    <text evidence="1">The sequence shown here is derived from an EMBL/GenBank/DDBJ whole genome shotgun (WGS) entry which is preliminary data.</text>
</comment>
<proteinExistence type="predicted"/>
<name>X1G7L7_9ZZZZ</name>
<evidence type="ECO:0000313" key="1">
    <source>
        <dbReference type="EMBL" id="GAH53911.1"/>
    </source>
</evidence>
<gene>
    <name evidence="1" type="ORF">S03H2_34207</name>
</gene>
<organism evidence="1">
    <name type="scientific">marine sediment metagenome</name>
    <dbReference type="NCBI Taxonomy" id="412755"/>
    <lineage>
        <taxon>unclassified sequences</taxon>
        <taxon>metagenomes</taxon>
        <taxon>ecological metagenomes</taxon>
    </lineage>
</organism>
<sequence>MAIIVPIHGYMRGRIGANVYSHNKGGDYVRLGTPPTNPNTSRQQVTRAILGTRASQWTAGLTQDQRDAWDIYAQANPVKNALGQDVTITGLAWYVKCNAPLVDGGFDLAQDPPVAAAPDAFNTLEVDISAATTADVVYTGDCGAGEAMQLWCSLPVSLGSTPNLAQCRLVGYSALAQASPWAATLPHSFQTGQRGVFYAARISEEGLISAFRQAIDDSDF</sequence>
<protein>
    <submittedName>
        <fullName evidence="1">Uncharacterized protein</fullName>
    </submittedName>
</protein>
<dbReference type="EMBL" id="BARU01020857">
    <property type="protein sequence ID" value="GAH53911.1"/>
    <property type="molecule type" value="Genomic_DNA"/>
</dbReference>
<dbReference type="AlphaFoldDB" id="X1G7L7"/>
<accession>X1G7L7</accession>